<proteinExistence type="predicted"/>
<keyword evidence="2" id="KW-1185">Reference proteome</keyword>
<comment type="caution">
    <text evidence="1">The sequence shown here is derived from an EMBL/GenBank/DDBJ whole genome shotgun (WGS) entry which is preliminary data.</text>
</comment>
<accession>A0A8T1LWL0</accession>
<name>A0A8T1LWL0_CLOSI</name>
<reference evidence="1 2" key="1">
    <citation type="journal article" date="2018" name="Biotechnol. Adv.">
        <title>Improved genomic resources and new bioinformatic workflow for the carcinogenic parasite Clonorchis sinensis: Biotechnological implications.</title>
        <authorList>
            <person name="Wang D."/>
            <person name="Korhonen P.K."/>
            <person name="Gasser R.B."/>
            <person name="Young N.D."/>
        </authorList>
    </citation>
    <scope>NUCLEOTIDE SEQUENCE [LARGE SCALE GENOMIC DNA]</scope>
    <source>
        <strain evidence="1">Cs-k2</strain>
    </source>
</reference>
<reference evidence="1 2" key="2">
    <citation type="journal article" date="2021" name="Genomics">
        <title>High-quality reference genome for Clonorchis sinensis.</title>
        <authorList>
            <person name="Young N.D."/>
            <person name="Stroehlein A.J."/>
            <person name="Kinkar L."/>
            <person name="Wang T."/>
            <person name="Sohn W.M."/>
            <person name="Chang B.C.H."/>
            <person name="Kaur P."/>
            <person name="Weisz D."/>
            <person name="Dudchenko O."/>
            <person name="Aiden E.L."/>
            <person name="Korhonen P.K."/>
            <person name="Gasser R.B."/>
        </authorList>
    </citation>
    <scope>NUCLEOTIDE SEQUENCE [LARGE SCALE GENOMIC DNA]</scope>
    <source>
        <strain evidence="1">Cs-k2</strain>
    </source>
</reference>
<protein>
    <submittedName>
        <fullName evidence="1">Uncharacterized protein</fullName>
    </submittedName>
</protein>
<organism evidence="1 2">
    <name type="scientific">Clonorchis sinensis</name>
    <name type="common">Chinese liver fluke</name>
    <dbReference type="NCBI Taxonomy" id="79923"/>
    <lineage>
        <taxon>Eukaryota</taxon>
        <taxon>Metazoa</taxon>
        <taxon>Spiralia</taxon>
        <taxon>Lophotrochozoa</taxon>
        <taxon>Platyhelminthes</taxon>
        <taxon>Trematoda</taxon>
        <taxon>Digenea</taxon>
        <taxon>Opisthorchiida</taxon>
        <taxon>Opisthorchiata</taxon>
        <taxon>Opisthorchiidae</taxon>
        <taxon>Clonorchis</taxon>
    </lineage>
</organism>
<sequence>MIKILEGEDKSPVPRTFSFRNPPSSPLSMIRANSLPAVRRRLILRQFSVFYRFLFRLKEELSLNFYGLPSTFRILCNRRSRLVRLRGPLNLNGFVDKRSNPAATTLRLIYDPQQFCCCRQARQVDLHCTLEDDEEISFGCEQLNREKAQMNIGFLTHWLIITMKVECPLMK</sequence>
<dbReference type="Proteomes" id="UP000286415">
    <property type="component" value="Unassembled WGS sequence"/>
</dbReference>
<evidence type="ECO:0000313" key="1">
    <source>
        <dbReference type="EMBL" id="KAG5441557.1"/>
    </source>
</evidence>
<gene>
    <name evidence="1" type="ORF">CSKR_111404</name>
</gene>
<dbReference type="EMBL" id="NIRI02000077">
    <property type="protein sequence ID" value="KAG5441557.1"/>
    <property type="molecule type" value="Genomic_DNA"/>
</dbReference>
<evidence type="ECO:0000313" key="2">
    <source>
        <dbReference type="Proteomes" id="UP000286415"/>
    </source>
</evidence>